<dbReference type="EMBL" id="NIOF01000001">
    <property type="protein sequence ID" value="OWQ93713.1"/>
    <property type="molecule type" value="Genomic_DNA"/>
</dbReference>
<keyword evidence="2" id="KW-1133">Transmembrane helix</keyword>
<dbReference type="AlphaFoldDB" id="A0A246JMH4"/>
<proteinExistence type="predicted"/>
<sequence length="354" mass="39397">MVDFQDTVPDPARERSVPARPGAAIDCPQCRAPMRHLVLPGHHAPATVDVDHCGPCGLVWFDARESVQLSGLAWIRLLRELHHHHRPDPPHQERRACPLCRVPLKQVSNLSRFGRFPALECVACGGHLHSQAGMLAERGLIRPLLPAERGALMAEKRQLLCLNCGGPSDGKGEHCAWCKSPLLMIDLPRLAHALRMRSPTEPLLAPSGGRPLAWACRGCGAPMNPGKDTRCGQCHHTLVVPSMADLEPLLDSLERDWRDAEALYGGERQARLAAQYKQESQARRGEWPSFSRDDEDDRWLPWPLDWLIITALRAIGLHVDDDAFRRGSDVEWPTRLALFLLVLAVMTVVIFVLA</sequence>
<feature type="region of interest" description="Disordered" evidence="1">
    <location>
        <begin position="1"/>
        <end position="20"/>
    </location>
</feature>
<comment type="caution">
    <text evidence="3">The sequence shown here is derived from an EMBL/GenBank/DDBJ whole genome shotgun (WGS) entry which is preliminary data.</text>
</comment>
<name>A0A246JMH4_9BURK</name>
<dbReference type="Proteomes" id="UP000197468">
    <property type="component" value="Unassembled WGS sequence"/>
</dbReference>
<feature type="transmembrane region" description="Helical" evidence="2">
    <location>
        <begin position="336"/>
        <end position="353"/>
    </location>
</feature>
<protein>
    <submittedName>
        <fullName evidence="3">Uncharacterized protein</fullName>
    </submittedName>
</protein>
<evidence type="ECO:0000256" key="2">
    <source>
        <dbReference type="SAM" id="Phobius"/>
    </source>
</evidence>
<gene>
    <name evidence="3" type="ORF">CDN99_04480</name>
</gene>
<organism evidence="3 4">
    <name type="scientific">Roseateles aquatilis</name>
    <dbReference type="NCBI Taxonomy" id="431061"/>
    <lineage>
        <taxon>Bacteria</taxon>
        <taxon>Pseudomonadati</taxon>
        <taxon>Pseudomonadota</taxon>
        <taxon>Betaproteobacteria</taxon>
        <taxon>Burkholderiales</taxon>
        <taxon>Sphaerotilaceae</taxon>
        <taxon>Roseateles</taxon>
    </lineage>
</organism>
<keyword evidence="4" id="KW-1185">Reference proteome</keyword>
<keyword evidence="2" id="KW-0812">Transmembrane</keyword>
<evidence type="ECO:0000313" key="3">
    <source>
        <dbReference type="EMBL" id="OWQ93713.1"/>
    </source>
</evidence>
<keyword evidence="2" id="KW-0472">Membrane</keyword>
<evidence type="ECO:0000256" key="1">
    <source>
        <dbReference type="SAM" id="MobiDB-lite"/>
    </source>
</evidence>
<reference evidence="3 4" key="1">
    <citation type="journal article" date="2008" name="Int. J. Syst. Evol. Microbiol.">
        <title>Description of Roseateles aquatilis sp. nov. and Roseateles terrae sp. nov., in the class Betaproteobacteria, and emended description of the genus Roseateles.</title>
        <authorList>
            <person name="Gomila M."/>
            <person name="Bowien B."/>
            <person name="Falsen E."/>
            <person name="Moore E.R."/>
            <person name="Lalucat J."/>
        </authorList>
    </citation>
    <scope>NUCLEOTIDE SEQUENCE [LARGE SCALE GENOMIC DNA]</scope>
    <source>
        <strain evidence="3 4">CCUG 48205</strain>
    </source>
</reference>
<accession>A0A246JMH4</accession>
<evidence type="ECO:0000313" key="4">
    <source>
        <dbReference type="Proteomes" id="UP000197468"/>
    </source>
</evidence>